<evidence type="ECO:0000256" key="1">
    <source>
        <dbReference type="SAM" id="MobiDB-lite"/>
    </source>
</evidence>
<dbReference type="Proteomes" id="UP000276379">
    <property type="component" value="Unassembled WGS sequence"/>
</dbReference>
<dbReference type="RefSeq" id="WP_125214680.1">
    <property type="nucleotide sequence ID" value="NZ_PDES01000015.1"/>
</dbReference>
<organism evidence="2 3">
    <name type="scientific">Streptomyces griseofuscus</name>
    <dbReference type="NCBI Taxonomy" id="146922"/>
    <lineage>
        <taxon>Bacteria</taxon>
        <taxon>Bacillati</taxon>
        <taxon>Actinomycetota</taxon>
        <taxon>Actinomycetes</taxon>
        <taxon>Kitasatosporales</taxon>
        <taxon>Streptomycetaceae</taxon>
        <taxon>Streptomyces</taxon>
    </lineage>
</organism>
<gene>
    <name evidence="2" type="ORF">CQW44_30410</name>
</gene>
<accession>A0A3R8QCM5</accession>
<evidence type="ECO:0000313" key="3">
    <source>
        <dbReference type="Proteomes" id="UP000276379"/>
    </source>
</evidence>
<comment type="caution">
    <text evidence="2">The sequence shown here is derived from an EMBL/GenBank/DDBJ whole genome shotgun (WGS) entry which is preliminary data.</text>
</comment>
<feature type="region of interest" description="Disordered" evidence="1">
    <location>
        <begin position="83"/>
        <end position="102"/>
    </location>
</feature>
<dbReference type="AlphaFoldDB" id="A0A3R8QCM5"/>
<reference evidence="2 3" key="1">
    <citation type="submission" date="2017-10" db="EMBL/GenBank/DDBJ databases">
        <title>Draft genome of actinobacteria isolated from guarana (Paullinia cupana (Mart.) Ducke.</title>
        <authorList>
            <person name="Siqueira K.A."/>
            <person name="Liotti R.G."/>
            <person name="Mendes T.A."/>
            <person name="Soares M.A."/>
        </authorList>
    </citation>
    <scope>NUCLEOTIDE SEQUENCE [LARGE SCALE GENOMIC DNA]</scope>
    <source>
        <strain evidence="2 3">199</strain>
    </source>
</reference>
<protein>
    <submittedName>
        <fullName evidence="2">Uncharacterized protein</fullName>
    </submittedName>
</protein>
<proteinExistence type="predicted"/>
<sequence length="144" mass="15728">MNGTRVGASARERLYVSTTDTYDADNDLDYIAIEYALNGERVKLTQAEKIHTARLLDERGCGIKTIAARVGADSSTVTGWRANGWKAGPRLKSPTRGPRELKPCGTRAAYLRHRAKGENCPECRAANAAADRRYRGTGTTKATQ</sequence>
<evidence type="ECO:0000313" key="2">
    <source>
        <dbReference type="EMBL" id="RRQ81516.1"/>
    </source>
</evidence>
<dbReference type="EMBL" id="PDES01000015">
    <property type="protein sequence ID" value="RRQ81516.1"/>
    <property type="molecule type" value="Genomic_DNA"/>
</dbReference>
<keyword evidence="3" id="KW-1185">Reference proteome</keyword>
<name>A0A3R8QCM5_9ACTN</name>